<feature type="region of interest" description="Disordered" evidence="1">
    <location>
        <begin position="59"/>
        <end position="106"/>
    </location>
</feature>
<dbReference type="EMBL" id="WVTA01000004">
    <property type="protein sequence ID" value="KAK3214221.1"/>
    <property type="molecule type" value="Genomic_DNA"/>
</dbReference>
<comment type="caution">
    <text evidence="3">The sequence shown here is derived from an EMBL/GenBank/DDBJ whole genome shotgun (WGS) entry which is preliminary data.</text>
</comment>
<dbReference type="AlphaFoldDB" id="A0AAN6RKB7"/>
<keyword evidence="2" id="KW-0732">Signal</keyword>
<protein>
    <submittedName>
        <fullName evidence="3">Uncharacterized protein</fullName>
    </submittedName>
</protein>
<feature type="chain" id="PRO_5042989514" evidence="2">
    <location>
        <begin position="24"/>
        <end position="162"/>
    </location>
</feature>
<dbReference type="Proteomes" id="UP001280581">
    <property type="component" value="Unassembled WGS sequence"/>
</dbReference>
<keyword evidence="4" id="KW-1185">Reference proteome</keyword>
<accession>A0AAN6RKB7</accession>
<name>A0AAN6RKB7_9PLEO</name>
<feature type="compositionally biased region" description="Low complexity" evidence="1">
    <location>
        <begin position="81"/>
        <end position="102"/>
    </location>
</feature>
<evidence type="ECO:0000256" key="1">
    <source>
        <dbReference type="SAM" id="MobiDB-lite"/>
    </source>
</evidence>
<reference evidence="3 4" key="1">
    <citation type="submission" date="2021-02" db="EMBL/GenBank/DDBJ databases">
        <title>Genome assembly of Pseudopithomyces chartarum.</title>
        <authorList>
            <person name="Jauregui R."/>
            <person name="Singh J."/>
            <person name="Voisey C."/>
        </authorList>
    </citation>
    <scope>NUCLEOTIDE SEQUENCE [LARGE SCALE GENOMIC DNA]</scope>
    <source>
        <strain evidence="3 4">AGR01</strain>
    </source>
</reference>
<gene>
    <name evidence="3" type="ORF">GRF29_28g2392994</name>
</gene>
<feature type="signal peptide" evidence="2">
    <location>
        <begin position="1"/>
        <end position="23"/>
    </location>
</feature>
<feature type="non-terminal residue" evidence="3">
    <location>
        <position position="162"/>
    </location>
</feature>
<proteinExistence type="predicted"/>
<feature type="compositionally biased region" description="Polar residues" evidence="1">
    <location>
        <begin position="59"/>
        <end position="80"/>
    </location>
</feature>
<evidence type="ECO:0000313" key="4">
    <source>
        <dbReference type="Proteomes" id="UP001280581"/>
    </source>
</evidence>
<evidence type="ECO:0000313" key="3">
    <source>
        <dbReference type="EMBL" id="KAK3214221.1"/>
    </source>
</evidence>
<organism evidence="3 4">
    <name type="scientific">Pseudopithomyces chartarum</name>
    <dbReference type="NCBI Taxonomy" id="1892770"/>
    <lineage>
        <taxon>Eukaryota</taxon>
        <taxon>Fungi</taxon>
        <taxon>Dikarya</taxon>
        <taxon>Ascomycota</taxon>
        <taxon>Pezizomycotina</taxon>
        <taxon>Dothideomycetes</taxon>
        <taxon>Pleosporomycetidae</taxon>
        <taxon>Pleosporales</taxon>
        <taxon>Massarineae</taxon>
        <taxon>Didymosphaeriaceae</taxon>
        <taxon>Pseudopithomyces</taxon>
    </lineage>
</organism>
<evidence type="ECO:0000256" key="2">
    <source>
        <dbReference type="SAM" id="SignalP"/>
    </source>
</evidence>
<sequence>MRFSNLSLAALTVVALTQPPTTSIEVPPPELIDSPAEPPPDKLCSSTLGIIRPCTTYSKSSTPPVTTAISTTPTRNSGLPATTTSATKTATSSTTNTAPTSTEPDDDDEIKACFLPHGPCEPLFQNMTALWDTLSADTPVWDDYPPFDLQFCDQTAISTREG</sequence>